<feature type="binding site" evidence="15">
    <location>
        <position position="156"/>
    </location>
    <ligand>
        <name>Mg(2+)</name>
        <dbReference type="ChEBI" id="CHEBI:18420"/>
    </ligand>
</feature>
<comment type="subunit">
    <text evidence="3">Homodimer.</text>
</comment>
<feature type="binding site" evidence="14">
    <location>
        <position position="464"/>
    </location>
    <ligand>
        <name>ATP</name>
        <dbReference type="ChEBI" id="CHEBI:30616"/>
    </ligand>
</feature>
<feature type="binding site" evidence="15">
    <location>
        <position position="154"/>
    </location>
    <ligand>
        <name>Mg(2+)</name>
        <dbReference type="ChEBI" id="CHEBI:18420"/>
    </ligand>
</feature>
<dbReference type="SUPFAM" id="SSF52440">
    <property type="entry name" value="PreATP-grasp domain"/>
    <property type="match status" value="1"/>
</dbReference>
<proteinExistence type="inferred from homology"/>
<dbReference type="InterPro" id="IPR037013">
    <property type="entry name" value="GSH-S_sub-bd_sf"/>
</dbReference>
<dbReference type="Proteomes" id="UP000076420">
    <property type="component" value="Unassembled WGS sequence"/>
</dbReference>
<dbReference type="STRING" id="6526.A0A2C9K3G3"/>
<dbReference type="GO" id="GO:0000287">
    <property type="term" value="F:magnesium ion binding"/>
    <property type="evidence" value="ECO:0007669"/>
    <property type="project" value="UniProtKB-UniRule"/>
</dbReference>
<dbReference type="GO" id="GO:0043295">
    <property type="term" value="F:glutathione binding"/>
    <property type="evidence" value="ECO:0007669"/>
    <property type="project" value="UniProtKB-UniRule"/>
</dbReference>
<feature type="binding site" evidence="14">
    <location>
        <begin position="376"/>
        <end position="385"/>
    </location>
    <ligand>
        <name>ATP</name>
        <dbReference type="ChEBI" id="CHEBI:30616"/>
    </ligand>
</feature>
<dbReference type="InterPro" id="IPR016185">
    <property type="entry name" value="PreATP-grasp_dom_sf"/>
</dbReference>
<dbReference type="InterPro" id="IPR014709">
    <property type="entry name" value="Glutathione_synthase_C_euk"/>
</dbReference>
<keyword evidence="9 13" id="KW-0547">Nucleotide-binding</keyword>
<feature type="binding site" evidence="14">
    <location>
        <begin position="410"/>
        <end position="413"/>
    </location>
    <ligand>
        <name>ATP</name>
        <dbReference type="ChEBI" id="CHEBI:30616"/>
    </ligand>
</feature>
<evidence type="ECO:0000256" key="5">
    <source>
        <dbReference type="ARBA" id="ARBA00020821"/>
    </source>
</evidence>
<feature type="domain" description="Glutathione synthase substrate-binding" evidence="16">
    <location>
        <begin position="214"/>
        <end position="315"/>
    </location>
</feature>
<evidence type="ECO:0000259" key="16">
    <source>
        <dbReference type="Pfam" id="PF03199"/>
    </source>
</evidence>
<dbReference type="UniPathway" id="UPA00142">
    <property type="reaction ID" value="UER00210"/>
</dbReference>
<dbReference type="PIRSF" id="PIRSF001558">
    <property type="entry name" value="GSHase"/>
    <property type="match status" value="1"/>
</dbReference>
<feature type="binding site" evidence="14">
    <location>
        <position position="230"/>
    </location>
    <ligand>
        <name>substrate</name>
    </ligand>
</feature>
<dbReference type="InterPro" id="IPR005615">
    <property type="entry name" value="Glutathione_synthase"/>
</dbReference>
<dbReference type="PANTHER" id="PTHR11130:SF0">
    <property type="entry name" value="GLUTATHIONE SYNTHETASE"/>
    <property type="match status" value="1"/>
</dbReference>
<feature type="binding site" evidence="14">
    <location>
        <position position="154"/>
    </location>
    <ligand>
        <name>ATP</name>
        <dbReference type="ChEBI" id="CHEBI:30616"/>
    </ligand>
</feature>
<evidence type="ECO:0000256" key="11">
    <source>
        <dbReference type="ARBA" id="ARBA00022842"/>
    </source>
</evidence>
<dbReference type="EnsemblMetazoa" id="BGLB012480-RB">
    <property type="protein sequence ID" value="BGLB012480-PB"/>
    <property type="gene ID" value="BGLB012480"/>
</dbReference>
<evidence type="ECO:0000256" key="6">
    <source>
        <dbReference type="ARBA" id="ARBA00022598"/>
    </source>
</evidence>
<gene>
    <name evidence="17" type="primary">106079833</name>
</gene>
<evidence type="ECO:0000313" key="17">
    <source>
        <dbReference type="EnsemblMetazoa" id="BGLB012480-PB"/>
    </source>
</evidence>
<dbReference type="VEuPathDB" id="VectorBase:BGLB012480"/>
<dbReference type="AlphaFoldDB" id="A0A2C9K3G3"/>
<evidence type="ECO:0000256" key="8">
    <source>
        <dbReference type="ARBA" id="ARBA00022723"/>
    </source>
</evidence>
<evidence type="ECO:0000256" key="10">
    <source>
        <dbReference type="ARBA" id="ARBA00022840"/>
    </source>
</evidence>
<dbReference type="Pfam" id="PF03917">
    <property type="entry name" value="GSH_synth_ATP"/>
    <property type="match status" value="1"/>
</dbReference>
<feature type="binding site" evidence="14">
    <location>
        <position position="318"/>
    </location>
    <ligand>
        <name>ATP</name>
        <dbReference type="ChEBI" id="CHEBI:30616"/>
    </ligand>
</feature>
<dbReference type="Gene3D" id="3.30.470.20">
    <property type="entry name" value="ATP-grasp fold, B domain"/>
    <property type="match status" value="1"/>
</dbReference>
<dbReference type="NCBIfam" id="TIGR01986">
    <property type="entry name" value="glut_syn_euk"/>
    <property type="match status" value="1"/>
</dbReference>
<dbReference type="VEuPathDB" id="VectorBase:BGLAX_042850"/>
<evidence type="ECO:0000256" key="1">
    <source>
        <dbReference type="ARBA" id="ARBA00004965"/>
    </source>
</evidence>
<dbReference type="FunFam" id="3.30.1490.50:FF:000002">
    <property type="entry name" value="Glutathione synthetase"/>
    <property type="match status" value="1"/>
</dbReference>
<feature type="binding site" evidence="14">
    <location>
        <position position="462"/>
    </location>
    <ligand>
        <name>substrate</name>
    </ligand>
</feature>
<evidence type="ECO:0000256" key="2">
    <source>
        <dbReference type="ARBA" id="ARBA00010385"/>
    </source>
</evidence>
<dbReference type="GO" id="GO:0005829">
    <property type="term" value="C:cytosol"/>
    <property type="evidence" value="ECO:0007669"/>
    <property type="project" value="TreeGrafter"/>
</dbReference>
<dbReference type="InterPro" id="IPR004887">
    <property type="entry name" value="GSH_synth_subst-bd"/>
</dbReference>
<keyword evidence="7 13" id="KW-0317">Glutathione biosynthesis</keyword>
<dbReference type="KEGG" id="bgt:106079833"/>
<evidence type="ECO:0000256" key="4">
    <source>
        <dbReference type="ARBA" id="ARBA00012214"/>
    </source>
</evidence>
<keyword evidence="10 13" id="KW-0067">ATP-binding</keyword>
<dbReference type="Gene3D" id="3.30.1490.50">
    <property type="match status" value="1"/>
</dbReference>
<dbReference type="RefSeq" id="XP_013096511.2">
    <property type="nucleotide sequence ID" value="XM_013241057.2"/>
</dbReference>
<dbReference type="InterPro" id="IPR014049">
    <property type="entry name" value="Glutathione_synthase_N_euk"/>
</dbReference>
<dbReference type="EC" id="6.3.2.3" evidence="4 13"/>
<feature type="binding site" evidence="14">
    <location>
        <position position="126"/>
    </location>
    <ligand>
        <name>substrate</name>
    </ligand>
</feature>
<feature type="binding site" evidence="14">
    <location>
        <position position="437"/>
    </location>
    <ligand>
        <name>ATP</name>
        <dbReference type="ChEBI" id="CHEBI:30616"/>
    </ligand>
</feature>
<accession>A0A2C9K3G3</accession>
<comment type="similarity">
    <text evidence="2 13">Belongs to the eukaryotic GSH synthase family.</text>
</comment>
<feature type="binding site" evidence="15">
    <location>
        <position position="380"/>
    </location>
    <ligand>
        <name>Mg(2+)</name>
        <dbReference type="ChEBI" id="CHEBI:18420"/>
    </ligand>
</feature>
<protein>
    <recommendedName>
        <fullName evidence="5 13">Glutathione synthetase</fullName>
        <shortName evidence="13">GSH-S</shortName>
        <ecNumber evidence="4 13">6.3.2.3</ecNumber>
    </recommendedName>
</protein>
<sequence>MATSIKDIVLSNKRLNEILDIANDWSLCHGISILDSGDAENDGKKAITAPFSLFPSLVPAQILRQAQKSMKHFNLLMHKVALDHSFLENSLKNVIQADDFMKHLWDIYLQVREVGIKQPFHFGLFRNDFMMNCLKPISAGDLVTADQLELKQIEFNAISSSFAGLTEQISQLHRLTLRMVGKKFESQQLPENKAATGFAEGLAKAWELYGNANAVILYIVSGNERNVIDQRWLEFQLYETHPHITVLRKTFLDINNLGVLDGNSVLTVNGMEVAVVYLRDGYTAENYSSEEEWNGRLKLELSTAIKCPSIQYQLMGSKKIQQELARPGAVERFISDASVVEDLRRTFADLYSLDLGPEGDEAVEKALASPEKFVLKPQREGGGHNLYSEDITKFFTLHRNSKQREGYILMQRIFPWQQKNYLVKRGVPFQLSDVVSELGIYGVYIGSAEQEIANYQCGHMMRTKITGTDEGGVVAGFAVLDTPFVID</sequence>
<dbReference type="GO" id="GO:0004363">
    <property type="term" value="F:glutathione synthase activity"/>
    <property type="evidence" value="ECO:0007669"/>
    <property type="project" value="UniProtKB-UniRule"/>
</dbReference>
<keyword evidence="8 13" id="KW-0479">Metal-binding</keyword>
<dbReference type="SUPFAM" id="SSF56059">
    <property type="entry name" value="Glutathione synthetase ATP-binding domain-like"/>
    <property type="match status" value="1"/>
</dbReference>
<keyword evidence="6 13" id="KW-0436">Ligase</keyword>
<name>A0A2C9K3G3_BIOGL</name>
<dbReference type="FunFam" id="3.40.50.1760:FF:000001">
    <property type="entry name" value="Glutathione synthetase"/>
    <property type="match status" value="1"/>
</dbReference>
<keyword evidence="11 13" id="KW-0460">Magnesium</keyword>
<dbReference type="Pfam" id="PF03199">
    <property type="entry name" value="GSH_synthase"/>
    <property type="match status" value="1"/>
</dbReference>
<reference evidence="17" key="1">
    <citation type="submission" date="2020-05" db="UniProtKB">
        <authorList>
            <consortium name="EnsemblMetazoa"/>
        </authorList>
    </citation>
    <scope>IDENTIFICATION</scope>
    <source>
        <strain evidence="17">BB02</strain>
    </source>
</reference>
<evidence type="ECO:0000313" key="18">
    <source>
        <dbReference type="Proteomes" id="UP000076420"/>
    </source>
</evidence>
<dbReference type="OrthoDB" id="2020073at2759"/>
<dbReference type="Gene3D" id="1.10.1080.10">
    <property type="entry name" value="Glutathione Synthetase, Chain A, domain 3"/>
    <property type="match status" value="1"/>
</dbReference>
<dbReference type="InterPro" id="IPR014042">
    <property type="entry name" value="Glutathione_synthase_a-hlx"/>
</dbReference>
<dbReference type="PANTHER" id="PTHR11130">
    <property type="entry name" value="GLUTATHIONE SYNTHETASE"/>
    <property type="match status" value="1"/>
</dbReference>
<dbReference type="GO" id="GO:0005524">
    <property type="term" value="F:ATP binding"/>
    <property type="evidence" value="ECO:0007669"/>
    <property type="project" value="UniProtKB-UniRule"/>
</dbReference>
<evidence type="ECO:0000256" key="7">
    <source>
        <dbReference type="ARBA" id="ARBA00022684"/>
    </source>
</evidence>
<evidence type="ECO:0000256" key="15">
    <source>
        <dbReference type="PIRSR" id="PIRSR001558-2"/>
    </source>
</evidence>
<evidence type="ECO:0000256" key="14">
    <source>
        <dbReference type="PIRSR" id="PIRSR001558-1"/>
    </source>
</evidence>
<comment type="pathway">
    <text evidence="1 13">Sulfur metabolism; glutathione biosynthesis; glutathione from L-cysteine and L-glutamate: step 2/2.</text>
</comment>
<comment type="cofactor">
    <cofactor evidence="13 15">
        <name>Mg(2+)</name>
        <dbReference type="ChEBI" id="CHEBI:18420"/>
    </cofactor>
    <text evidence="13 15">Binds 1 Mg(2+) ion per subunit.</text>
</comment>
<dbReference type="Gene3D" id="3.40.50.1760">
    <property type="entry name" value="Glutathione synthase, substrate-binding domain superfamily, eukaryotic"/>
    <property type="match status" value="1"/>
</dbReference>
<organism evidence="17 18">
    <name type="scientific">Biomphalaria glabrata</name>
    <name type="common">Bloodfluke planorb</name>
    <name type="synonym">Freshwater snail</name>
    <dbReference type="NCBI Taxonomy" id="6526"/>
    <lineage>
        <taxon>Eukaryota</taxon>
        <taxon>Metazoa</taxon>
        <taxon>Spiralia</taxon>
        <taxon>Lophotrochozoa</taxon>
        <taxon>Mollusca</taxon>
        <taxon>Gastropoda</taxon>
        <taxon>Heterobranchia</taxon>
        <taxon>Euthyneura</taxon>
        <taxon>Panpulmonata</taxon>
        <taxon>Hygrophila</taxon>
        <taxon>Lymnaeoidea</taxon>
        <taxon>Planorbidae</taxon>
        <taxon>Biomphalaria</taxon>
    </lineage>
</organism>
<evidence type="ECO:0000256" key="12">
    <source>
        <dbReference type="ARBA" id="ARBA00048871"/>
    </source>
</evidence>
<feature type="binding site" evidence="14">
    <location>
        <position position="387"/>
    </location>
    <ligand>
        <name>ATP</name>
        <dbReference type="ChEBI" id="CHEBI:30616"/>
    </ligand>
</feature>
<feature type="binding site" evidence="14">
    <location>
        <position position="470"/>
    </location>
    <ligand>
        <name>ATP</name>
        <dbReference type="ChEBI" id="CHEBI:30616"/>
    </ligand>
</feature>
<dbReference type="Gene3D" id="3.30.1490.80">
    <property type="match status" value="1"/>
</dbReference>
<comment type="catalytic activity">
    <reaction evidence="12">
        <text>gamma-L-glutamyl-L-cysteine + glycine + ATP = glutathione + ADP + phosphate + H(+)</text>
        <dbReference type="Rhea" id="RHEA:13557"/>
        <dbReference type="ChEBI" id="CHEBI:15378"/>
        <dbReference type="ChEBI" id="CHEBI:30616"/>
        <dbReference type="ChEBI" id="CHEBI:43474"/>
        <dbReference type="ChEBI" id="CHEBI:57305"/>
        <dbReference type="ChEBI" id="CHEBI:57925"/>
        <dbReference type="ChEBI" id="CHEBI:58173"/>
        <dbReference type="ChEBI" id="CHEBI:456216"/>
        <dbReference type="EC" id="6.3.2.3"/>
    </reaction>
    <physiologicalReaction direction="left-to-right" evidence="12">
        <dbReference type="Rhea" id="RHEA:13558"/>
    </physiologicalReaction>
</comment>
<evidence type="ECO:0000256" key="3">
    <source>
        <dbReference type="ARBA" id="ARBA00011738"/>
    </source>
</evidence>
<evidence type="ECO:0000256" key="13">
    <source>
        <dbReference type="PIRNR" id="PIRNR001558"/>
    </source>
</evidence>
<evidence type="ECO:0000256" key="9">
    <source>
        <dbReference type="ARBA" id="ARBA00022741"/>
    </source>
</evidence>